<dbReference type="FunFam" id="1.20.920.30:FF:000002">
    <property type="entry name" value="Dynein axonemal heavy chain 3"/>
    <property type="match status" value="1"/>
</dbReference>
<dbReference type="InterPro" id="IPR041466">
    <property type="entry name" value="Dynein_AAA5_ext"/>
</dbReference>
<evidence type="ECO:0000256" key="12">
    <source>
        <dbReference type="ARBA" id="ARBA00023212"/>
    </source>
</evidence>
<dbReference type="FunCoup" id="A0A078A0K0">
    <property type="interactions" value="1"/>
</dbReference>
<dbReference type="FunFam" id="3.40.50.300:FF:000320">
    <property type="entry name" value="Dynein, axonemal, heavy chain 5"/>
    <property type="match status" value="1"/>
</dbReference>
<evidence type="ECO:0000256" key="4">
    <source>
        <dbReference type="ARBA" id="ARBA00022701"/>
    </source>
</evidence>
<dbReference type="InterPro" id="IPR042228">
    <property type="entry name" value="Dynein_linker_3"/>
</dbReference>
<accession>A0A078A0K0</accession>
<feature type="coiled-coil region" evidence="14">
    <location>
        <begin position="3146"/>
        <end position="3183"/>
    </location>
</feature>
<keyword evidence="7" id="KW-0067">ATP-binding</keyword>
<dbReference type="InterPro" id="IPR041228">
    <property type="entry name" value="Dynein_C"/>
</dbReference>
<keyword evidence="10" id="KW-0969">Cilium</keyword>
<dbReference type="FunFam" id="3.10.490.20:FF:000010">
    <property type="entry name" value="Dynein heavy chain, putative"/>
    <property type="match status" value="1"/>
</dbReference>
<dbReference type="FunFam" id="1.10.8.1220:FF:000001">
    <property type="entry name" value="Dynein axonemal heavy chain 5"/>
    <property type="match status" value="1"/>
</dbReference>
<dbReference type="InterPro" id="IPR024317">
    <property type="entry name" value="Dynein_heavy_chain_D4_dom"/>
</dbReference>
<keyword evidence="3" id="KW-0963">Cytoplasm</keyword>
<feature type="coiled-coil region" evidence="14">
    <location>
        <begin position="3386"/>
        <end position="3462"/>
    </location>
</feature>
<keyword evidence="8" id="KW-0243">Dynein</keyword>
<dbReference type="Pfam" id="PF03028">
    <property type="entry name" value="Dynein_heavy"/>
    <property type="match status" value="1"/>
</dbReference>
<evidence type="ECO:0000256" key="2">
    <source>
        <dbReference type="ARBA" id="ARBA00008887"/>
    </source>
</evidence>
<dbReference type="FunFam" id="3.40.50.300:FF:000049">
    <property type="entry name" value="Dynein, axonemal, heavy chain 5"/>
    <property type="match status" value="1"/>
</dbReference>
<dbReference type="Gene3D" id="1.20.920.20">
    <property type="match status" value="1"/>
</dbReference>
<dbReference type="SUPFAM" id="SSF52540">
    <property type="entry name" value="P-loop containing nucleoside triphosphate hydrolases"/>
    <property type="match status" value="4"/>
</dbReference>
<dbReference type="InterPro" id="IPR056759">
    <property type="entry name" value="DYH2-5-8_CC"/>
</dbReference>
<evidence type="ECO:0000256" key="6">
    <source>
        <dbReference type="ARBA" id="ARBA00022741"/>
    </source>
</evidence>
<gene>
    <name evidence="16" type="primary">Contig835.g916</name>
    <name evidence="16" type="ORF">STYLEM_3967</name>
</gene>
<dbReference type="InterPro" id="IPR043160">
    <property type="entry name" value="Dynein_C_barrel"/>
</dbReference>
<feature type="coiled-coil region" evidence="14">
    <location>
        <begin position="1742"/>
        <end position="1769"/>
    </location>
</feature>
<evidence type="ECO:0000256" key="7">
    <source>
        <dbReference type="ARBA" id="ARBA00022840"/>
    </source>
</evidence>
<dbReference type="FunFam" id="1.20.140.100:FF:000001">
    <property type="entry name" value="dynein heavy chain 17, axonemal"/>
    <property type="match status" value="1"/>
</dbReference>
<dbReference type="GO" id="GO:0005524">
    <property type="term" value="F:ATP binding"/>
    <property type="evidence" value="ECO:0007669"/>
    <property type="project" value="UniProtKB-KW"/>
</dbReference>
<dbReference type="Gene3D" id="1.10.8.720">
    <property type="entry name" value="Region D6 of dynein motor"/>
    <property type="match status" value="1"/>
</dbReference>
<dbReference type="InterPro" id="IPR026983">
    <property type="entry name" value="DHC"/>
</dbReference>
<dbReference type="FunFam" id="3.40.50.300:FF:000044">
    <property type="entry name" value="Dynein heavy chain 5, axonemal"/>
    <property type="match status" value="1"/>
</dbReference>
<keyword evidence="5" id="KW-0677">Repeat</keyword>
<dbReference type="InterPro" id="IPR043157">
    <property type="entry name" value="Dynein_AAA1S"/>
</dbReference>
<evidence type="ECO:0000256" key="10">
    <source>
        <dbReference type="ARBA" id="ARBA00023069"/>
    </source>
</evidence>
<protein>
    <submittedName>
        <fullName evidence="16">Dynein heavy chain</fullName>
    </submittedName>
</protein>
<name>A0A078A0K0_STYLE</name>
<dbReference type="Gene3D" id="1.10.8.1220">
    <property type="match status" value="1"/>
</dbReference>
<dbReference type="Pfam" id="PF08393">
    <property type="entry name" value="DHC_N2"/>
    <property type="match status" value="1"/>
</dbReference>
<dbReference type="Gene3D" id="1.10.472.130">
    <property type="match status" value="1"/>
</dbReference>
<evidence type="ECO:0000313" key="17">
    <source>
        <dbReference type="Proteomes" id="UP000039865"/>
    </source>
</evidence>
<keyword evidence="11" id="KW-0505">Motor protein</keyword>
<feature type="domain" description="AAA+ ATPase" evidence="15">
    <location>
        <begin position="2157"/>
        <end position="2286"/>
    </location>
</feature>
<evidence type="ECO:0000256" key="1">
    <source>
        <dbReference type="ARBA" id="ARBA00004430"/>
    </source>
</evidence>
<keyword evidence="17" id="KW-1185">Reference proteome</keyword>
<dbReference type="Gene3D" id="6.10.140.1060">
    <property type="match status" value="1"/>
</dbReference>
<dbReference type="InterPro" id="IPR041658">
    <property type="entry name" value="AAA_lid_11"/>
</dbReference>
<feature type="domain" description="AAA+ ATPase" evidence="15">
    <location>
        <begin position="1874"/>
        <end position="2020"/>
    </location>
</feature>
<dbReference type="SMART" id="SM00382">
    <property type="entry name" value="AAA"/>
    <property type="match status" value="3"/>
</dbReference>
<dbReference type="FunFam" id="3.20.180.20:FF:000005">
    <property type="entry name" value="Dynein heavy chain, putative"/>
    <property type="match status" value="1"/>
</dbReference>
<dbReference type="GO" id="GO:0005874">
    <property type="term" value="C:microtubule"/>
    <property type="evidence" value="ECO:0007669"/>
    <property type="project" value="UniProtKB-KW"/>
</dbReference>
<organism evidence="16 17">
    <name type="scientific">Stylonychia lemnae</name>
    <name type="common">Ciliate</name>
    <dbReference type="NCBI Taxonomy" id="5949"/>
    <lineage>
        <taxon>Eukaryota</taxon>
        <taxon>Sar</taxon>
        <taxon>Alveolata</taxon>
        <taxon>Ciliophora</taxon>
        <taxon>Intramacronucleata</taxon>
        <taxon>Spirotrichea</taxon>
        <taxon>Stichotrichia</taxon>
        <taxon>Sporadotrichida</taxon>
        <taxon>Oxytrichidae</taxon>
        <taxon>Stylonychinae</taxon>
        <taxon>Stylonychia</taxon>
    </lineage>
</organism>
<proteinExistence type="inferred from homology"/>
<keyword evidence="4" id="KW-0493">Microtubule</keyword>
<comment type="similarity">
    <text evidence="2">Belongs to the dynein heavy chain family.</text>
</comment>
<dbReference type="InterPro" id="IPR041589">
    <property type="entry name" value="DNAH3_AAA_lid_1"/>
</dbReference>
<dbReference type="Pfam" id="PF12777">
    <property type="entry name" value="MT"/>
    <property type="match status" value="1"/>
</dbReference>
<dbReference type="Pfam" id="PF08385">
    <property type="entry name" value="DHC_N1"/>
    <property type="match status" value="1"/>
</dbReference>
<dbReference type="Proteomes" id="UP000039865">
    <property type="component" value="Unassembled WGS sequence"/>
</dbReference>
<keyword evidence="13" id="KW-0966">Cell projection</keyword>
<dbReference type="Pfam" id="PF12780">
    <property type="entry name" value="AAA_8"/>
    <property type="match status" value="1"/>
</dbReference>
<dbReference type="Pfam" id="PF18199">
    <property type="entry name" value="Dynein_C"/>
    <property type="match status" value="1"/>
</dbReference>
<dbReference type="GO" id="GO:0045505">
    <property type="term" value="F:dynein intermediate chain binding"/>
    <property type="evidence" value="ECO:0007669"/>
    <property type="project" value="InterPro"/>
</dbReference>
<dbReference type="GO" id="GO:0005858">
    <property type="term" value="C:axonemal dynein complex"/>
    <property type="evidence" value="ECO:0007669"/>
    <property type="project" value="TreeGrafter"/>
</dbReference>
<dbReference type="InterPro" id="IPR042222">
    <property type="entry name" value="Dynein_2_N"/>
</dbReference>
<dbReference type="InterPro" id="IPR035706">
    <property type="entry name" value="AAA_9"/>
</dbReference>
<comment type="subcellular location">
    <subcellularLocation>
        <location evidence="1">Cytoplasm</location>
        <location evidence="1">Cytoskeleton</location>
        <location evidence="1">Cilium axoneme</location>
    </subcellularLocation>
</comment>
<dbReference type="InterPro" id="IPR035699">
    <property type="entry name" value="AAA_6"/>
</dbReference>
<reference evidence="16 17" key="1">
    <citation type="submission" date="2014-06" db="EMBL/GenBank/DDBJ databases">
        <authorList>
            <person name="Swart Estienne"/>
        </authorList>
    </citation>
    <scope>NUCLEOTIDE SEQUENCE [LARGE SCALE GENOMIC DNA]</scope>
    <source>
        <strain evidence="16 17">130c</strain>
    </source>
</reference>
<dbReference type="OrthoDB" id="299810at2759"/>
<dbReference type="GO" id="GO:0007018">
    <property type="term" value="P:microtubule-based movement"/>
    <property type="evidence" value="ECO:0007669"/>
    <property type="project" value="InterPro"/>
</dbReference>
<dbReference type="Pfam" id="PF12781">
    <property type="entry name" value="AAA_9"/>
    <property type="match status" value="1"/>
</dbReference>
<dbReference type="Pfam" id="PF25007">
    <property type="entry name" value="DYH2-5-8_CC"/>
    <property type="match status" value="1"/>
</dbReference>
<dbReference type="InterPro" id="IPR013602">
    <property type="entry name" value="Dynein_heavy_linker"/>
</dbReference>
<dbReference type="FunFam" id="3.40.50.300:FF:002141">
    <property type="entry name" value="Dynein heavy chain"/>
    <property type="match status" value="1"/>
</dbReference>
<dbReference type="OMA" id="ATEPIMF"/>
<dbReference type="Gene3D" id="1.20.920.30">
    <property type="match status" value="1"/>
</dbReference>
<dbReference type="PANTHER" id="PTHR46532">
    <property type="entry name" value="MALE FERTILITY FACTOR KL5"/>
    <property type="match status" value="1"/>
</dbReference>
<evidence type="ECO:0000313" key="16">
    <source>
        <dbReference type="EMBL" id="CDW74983.1"/>
    </source>
</evidence>
<dbReference type="GO" id="GO:0051959">
    <property type="term" value="F:dynein light intermediate chain binding"/>
    <property type="evidence" value="ECO:0007669"/>
    <property type="project" value="InterPro"/>
</dbReference>
<dbReference type="InterPro" id="IPR024743">
    <property type="entry name" value="Dynein_HC_stalk"/>
</dbReference>
<dbReference type="Pfam" id="PF12774">
    <property type="entry name" value="AAA_6"/>
    <property type="match status" value="1"/>
</dbReference>
<evidence type="ECO:0000256" key="11">
    <source>
        <dbReference type="ARBA" id="ARBA00023175"/>
    </source>
</evidence>
<dbReference type="InParanoid" id="A0A078A0K0"/>
<evidence type="ECO:0000256" key="13">
    <source>
        <dbReference type="ARBA" id="ARBA00023273"/>
    </source>
</evidence>
<dbReference type="GO" id="GO:0008569">
    <property type="term" value="F:minus-end-directed microtubule motor activity"/>
    <property type="evidence" value="ECO:0007669"/>
    <property type="project" value="InterPro"/>
</dbReference>
<dbReference type="Gene3D" id="1.10.287.2620">
    <property type="match status" value="1"/>
</dbReference>
<dbReference type="Gene3D" id="1.20.140.100">
    <property type="entry name" value="Dynein heavy chain, N-terminal domain 2"/>
    <property type="match status" value="1"/>
</dbReference>
<dbReference type="InterPro" id="IPR042219">
    <property type="entry name" value="AAA_lid_11_sf"/>
</dbReference>
<feature type="coiled-coil region" evidence="14">
    <location>
        <begin position="3688"/>
        <end position="3771"/>
    </location>
</feature>
<dbReference type="PANTHER" id="PTHR46532:SF4">
    <property type="entry name" value="AAA+ ATPASE DOMAIN-CONTAINING PROTEIN"/>
    <property type="match status" value="1"/>
</dbReference>
<evidence type="ECO:0000256" key="9">
    <source>
        <dbReference type="ARBA" id="ARBA00023054"/>
    </source>
</evidence>
<dbReference type="InterPro" id="IPR004273">
    <property type="entry name" value="Dynein_heavy_D6_P-loop"/>
</dbReference>
<dbReference type="Gene3D" id="3.40.50.300">
    <property type="entry name" value="P-loop containing nucleotide triphosphate hydrolases"/>
    <property type="match status" value="5"/>
</dbReference>
<evidence type="ECO:0000256" key="8">
    <source>
        <dbReference type="ARBA" id="ARBA00023017"/>
    </source>
</evidence>
<keyword evidence="6" id="KW-0547">Nucleotide-binding</keyword>
<dbReference type="Gene3D" id="1.20.1270.280">
    <property type="match status" value="1"/>
</dbReference>
<evidence type="ECO:0000259" key="15">
    <source>
        <dbReference type="SMART" id="SM00382"/>
    </source>
</evidence>
<evidence type="ECO:0000256" key="14">
    <source>
        <dbReference type="SAM" id="Coils"/>
    </source>
</evidence>
<feature type="domain" description="AAA+ ATPase" evidence="15">
    <location>
        <begin position="2506"/>
        <end position="2656"/>
    </location>
</feature>
<evidence type="ECO:0000256" key="3">
    <source>
        <dbReference type="ARBA" id="ARBA00022490"/>
    </source>
</evidence>
<dbReference type="InterPro" id="IPR003593">
    <property type="entry name" value="AAA+_ATPase"/>
</dbReference>
<keyword evidence="12" id="KW-0206">Cytoskeleton</keyword>
<dbReference type="Pfam" id="PF17857">
    <property type="entry name" value="AAA_lid_1"/>
    <property type="match status" value="1"/>
</dbReference>
<dbReference type="InterPro" id="IPR027417">
    <property type="entry name" value="P-loop_NTPase"/>
</dbReference>
<evidence type="ECO:0000256" key="5">
    <source>
        <dbReference type="ARBA" id="ARBA00022737"/>
    </source>
</evidence>
<dbReference type="Gene3D" id="3.10.490.20">
    <property type="match status" value="1"/>
</dbReference>
<dbReference type="Gene3D" id="1.20.58.1120">
    <property type="match status" value="1"/>
</dbReference>
<dbReference type="Gene3D" id="1.10.8.710">
    <property type="match status" value="1"/>
</dbReference>
<dbReference type="Pfam" id="PF17852">
    <property type="entry name" value="Dynein_AAA_lid"/>
    <property type="match status" value="1"/>
</dbReference>
<keyword evidence="9 14" id="KW-0175">Coiled coil</keyword>
<dbReference type="Pfam" id="PF12775">
    <property type="entry name" value="AAA_7"/>
    <property type="match status" value="1"/>
</dbReference>
<dbReference type="Pfam" id="PF18198">
    <property type="entry name" value="AAA_lid_11"/>
    <property type="match status" value="1"/>
</dbReference>
<dbReference type="FunFam" id="1.10.8.710:FF:000003">
    <property type="entry name" value="Dynein axonemal heavy chain 5"/>
    <property type="match status" value="1"/>
</dbReference>
<dbReference type="Gene3D" id="3.20.180.20">
    <property type="entry name" value="Dynein heavy chain, N-terminal domain 2"/>
    <property type="match status" value="1"/>
</dbReference>
<sequence length="4657" mass="539541">MLTQVPDPHLLYILCLHPLYRLNVSCFLVQELFRNPKHQPTFDGFLKGTGAARVFVYYQQAYKITESGDVYWYPGREEFYVTDGEKEKLKGKGVYFIRTTPPNKPVNPNIGNDNEVLFGEISEHTVYSLNIIVNNVFKPLVDRLETSDWGTCEEEQKKEFSQVFDKFAIELKEALKSLQNNLQLEPYNEKWENDAKNIQSTKTPNPDMIADFERIFNVWSEEIERNIRDMENNPPGEKEPGPKHELENWRTKMRKLTCISEQLRSKNCRTVYDVLTQASQNPAEQLGKPRDKIYLATSKWRSIELKVTEQLNEAKDNVKYLATLEKFIEPLYEGTPETIKDTLPALMNSIKMIHTIARYYNTNDSMTGLFVKITNQMIAQCKYNILNYKKIRDPNTVGSKKAVLDDGVLWNHDEYPPEELIPILKSCLDLNQAYQKQYEITKERLMNMPKGKQFEFSPNQIFGKFDLFCRRVSKLIELFGTIQQFRTLDKHNLEGISHITKTFEGYVNSFKKKSHKLLDYTQNTFDRDFVEFNVDVSSVETELQQYIDKNFEVITSIEDSLKLLRKFQTILQRENLRNSLSSKYTILFHNYGLEIHQIEDQYQKYKNNPPIVRNLPTVSGSITWSRHLFHRISGPMEQFPQNLIRQKESKKFVKMYNKIGYTLFSFEYLWRQKWAHEVEKAKAGLQATLIIRHPDNNKLYVNFDSEILTLIREAKCLSRIGIDIPESAKIVLLQEDKFKMYNIELHFVLREYDRIVNKIRPNTKSLLVPHLEDLEYKLRPGMVTLTWTSMNIDGYLHHVHQGLAKLEQLIININDIMENRIENNLKALSKTVLVNLPQDAQTFTLDDFVEMQEVWIKEESQKLKSKNYEVEGAVEDLIQTICSYQLDQHVEPISAEEIQKLSKYYNWSMYQALLHATKYSLNQMKERICGRRNAPKVVLKPFFEVDVLLEGDTCTLKPSLEEVQSAINRAASHVLKSTKNVQNWNQKDQPEDQREPFYDWIAKDKEIVKVILLLTGSIQGTKNNVKKFLDSFEKYDWLWKQRIDENLKRFNAKNPQLEDFEEKLKEFVHFQDQINKIDAYNQIGALSLKTDNVKAGLKKWIELWKEAFSKDLHKKAKTLLEHLTDDIKQIRLKIDKPAKDIDSLGNVMHALEEIRKKESEIELQFRPVSEMYTLLEHYLPEVMEKEEMDAKSILEKDWTQLVAFAETIRNELQGQQAEFKKSLITGINILIVDVEEFRKNFEKNGPMVPGIEPKEALNRLRMFSDEYSVRKRKYDSYFAGETLFGLPHQSYPALEETRKEIELLDKLYNLYSKVKDTIEKWREVLWTEIQNEIGKMMEQIDVFSRDCMKLPGVLKTWDAYKELKQEIDDMTEILPLVESLAKPSIRPRHWDEIISMTKEDIPYASETFSFSQLLKANLLQFKEDIEDIADSADKQLKLETQLKEDISKFWETAELEIKTWKGVDAPCTLGGNIQDIQDKLEEHIMALNQMNAMRYVTPFKAEVTEKIFSLSEVADTIEKWLKVQTLWTNLVSVFTSGDIAKQMPTEAKKFKNIDKQWLKIMERANEQKNVIACCQNDILKNSLSQLQEGLEFCQKKLENYLESKRNIFPRFYFCSNADLLKILSVGSDPNAVQDDFEKLFDAINRVVFDDQDRRLIITIEQTIGSFAENISLVDGVKAEGNIEDWLCKLEKEMQKSVRSVCQRGSKDCFALPLRDFIDQYPSQIALLGIQMIWTNKVQDCLERNQKEKLTELDRKKKDIENIMKELSAMCLEDMNRLQRCKVETLVTIHVHQRDLFQKILEDAKQHKIKDANDFDWTKNTRIYWKHDEEQVAVQITDVEFIYSYEFLGAKERLCITPLTDRCYITLSQALGMLYGGAPAGPAGTGKTETVKDLGRTLGIFVVVTNCSDEHKYRDMAKIFKGVCQSGLWGCFDEFNRISLATLSVVAAQIESITLAKKQGLKRFMFPNEAQPIGLVQACGYFITMNPGYAGRQELPENLKVQFRSVSMMMPNRQVIMKVKLASVGYSTYEPLSKKFNVLYKLCEEQLSKQRHYDFGLRNILSVLRTAGIIKRSEPLGTDEEMIMARTLRDMNLSKFVAQDQPLFEQLLKDIFPRQNNIPKKTYKDVEVSVKALMKTNNLVDKPQWFIKIIQLYETSIVRHGFMVVGPAGCGKTTIMNTLTDALSNNGFQHKITRMNPKSITGQQMYGVMNTITGEWVPGVFSQIWKKCNDKKNKHTSWITCDGPVDAIWIENLNTVLDDNKILTLANAERIPMTDNTKMVFEVENLNNASPATVSRCGIVYVSESDLNWEPLIDTWIKDRQETKIYCNQEEGNWVNEFFEKYFVKPDLFTLLVKNFIYVMYSPPVLRISQLLNLITALLQQFLDKQEQLDKPSFEKIFVYSVAWAIGGLFETEEREKFHKFLEQRNAPLPPISAQKMSVDKETVFDYYVDPNNKSWKLWEAEQWVPPKRLAFSQLLIPTIDSTRAEFIIKKIAGLPLMRSEKRKESGALSTILVGGPGTAKTSVILMYVSKFDQSAMLFKRINFSSATTPYNFQESMESEVERKQSRTFVPPGGKRMTVFLDDMSMPFVNLWGDQITLEITRQLIEQKGFYFLSKDDRGYFKQIEGLQYLGAMNHPGGGRNDIPNRLKRHFFIINMTSPSQRSIENIYGKILEVLFHPKRYSAEVINMKGLLIESTIALWEQVKRRLLPTPAKFHYIFNIRELSRVFQGICNVAQKHEYSVIKNTSQLREKIRQELFLIGLWRHECERVFEDKLISNQDKKTFHDILDRVTKEKYSSSLGFDDDQLMTTMLFADFQREDKFNEYGELEEEAPFVYEAVPDIEHIRKRINKKMDDYNEKYPSKKMNLVIFDDALRHLLRITRIINSPRGNCLLVGVGGSGKQSLTKLSSFICKQLFFQISLSKSYGENNLKDDIRNLYREAGPAGKNVTFIMTDSEIKSEDFLESINSMLATGEIAGLIPKEEKDVYALETKNVYMKEVGTKGEDPTTLELWIYFINRVRDCLHMVLAFSPVGTKFRERARKFPSLFSSCTIDWFLPWPEDALVSVSNKFLKEFQIDCTKEVKVEIERHMGKVHDLVTEVCEIYFQRMRRYVYVTPKSYLAFIDQYKQVYKSKFDGVSTEEQNIRKGLDRLKEAAEGVEELKIDLKKEDQKLKEASEVTDRLLKDLEVENRKAKIKGDEVAIVAEKCIAQRNQIMIEKEQADRDLQMAMPYLRKAEAAVDSIKPKDITELKGVMKAVDTTRLILDTVNILFQLPLVPVTFKNLFIMKQDIPFIADSFDEYSKSTLTNNNFLKSLFDFSANDKDNINEETIELLEPYLTLKVPSSGEDCFTGQVAKKSSSALEGMCVWAAAMSDYHKQSKIVKPKLILLQIKNQSLHEAEANLAEAQGELDQCRILKETLQKKFDDQMSEKNALQEKAAKTRKKMDQANRLINSLQDNKERWIQNANDFKNFKLRLVGDVAKACAFVSYCGPFNSEFRTKLLDEYFHEDLIKRGIPTSQDLELTKFLVDDATVGEWNLQGLPSDDLSIQNGIMVTRSARYPLMIDPQGQAISWIKRRESDLLERDCIFTLNHPSLKDALKFPLMEGWAVLIESIENEVDPMLDPILEKQIIVKGRNKLIKISDQDMDYSDNFRLYMTSRLANPHFSPELAAKATIIDFTVTQGGLEQQLLGRLISKEQKSLEEQLTQLQEEVTLNTKTLQSYEKQLLERLASAQGSLLDDTELIDVLATIKTKSKEVNEKLSESKEKRIEINEKREQFRMVASRGSVLYFCIVEMTLVNWMYNTSLQQFLGLFDWSIDNAPKAQLIKDRVLNVTMWLTNKVYRYINRGLFERDKVTFKLMMCLKVLIKEGKLTGADVNLFLKSGAGIDDRNKPFNWMDQKTWLNLKSLSKHKFANEHTFFFKELPDRIQRNEQTWRKWIDENEPENTPIPDYEEKINADQNIGHFIKLCLIRSLREDRTVLASNQFIKRVLGDEYVAPVTDLIPDTWIESLPNRPVLYLLSAGADPTNNIDDFAKKKKQFPTGKVSMGEEMEKPALEMIKNGFVSGKWVVLNNCHLSLEFMAQMEEILNPKSVEIHEDFRLWITCEPHPQFPLGLLQMAIKVTTEPPKGLQAGLSRTFSTMINQDFLEKVEPYDKWRALVFTTCFLHSIVQERRKFGPLGFCIPYEFNNSDLEASLMYIDKHLTQCATLNIGYSWKAIQYMVTEVQYGGRITDDLDRELFITYGQLWLNDNIFQPNYPFNTAYTEFHYQIPDCSEHSKYVEYITSMPEKDSPIIFGLHPNADLTYRLQESLQMINTLVDTQPKEASGAGGKSREEEVREKIEKDLLPQLPADFMEAEVEEKLRVMRGPRGLTETGKGVPLNVFLSQEIQRFQMILTIVRTTMVNMVDAIEGSIIMTPDIVDAINAVFDFRVPRNWCYDPTGAEISWLTPSLASWIKGLLDRHHQLNNWISKERPPSFWLTGFFNPQGFLTAMKQEVTRQKKAQAWSLDEVDYTTDVLKEIIQGDDGRIEGKTINPPPEGALIHGLYLEGAGWNRGERRIEDSNPKELFYTFPIIHVSATSTAPQTGGPGLGAKAKQDDRAGEKSSYSCPVYKYPKRNDRYLIFRVFLKCDAQGGSSNLSRGVTPAMNWKLKGAALLCSKE</sequence>
<dbReference type="InterPro" id="IPR013594">
    <property type="entry name" value="Dynein_heavy_tail"/>
</dbReference>
<dbReference type="EMBL" id="CCKQ01003846">
    <property type="protein sequence ID" value="CDW74983.1"/>
    <property type="molecule type" value="Genomic_DNA"/>
</dbReference>